<dbReference type="InterPro" id="IPR026881">
    <property type="entry name" value="WYL_dom"/>
</dbReference>
<comment type="caution">
    <text evidence="3">The sequence shown here is derived from an EMBL/GenBank/DDBJ whole genome shotgun (WGS) entry which is preliminary data.</text>
</comment>
<dbReference type="Pfam" id="PF13280">
    <property type="entry name" value="WYL"/>
    <property type="match status" value="1"/>
</dbReference>
<gene>
    <name evidence="3" type="ORF">CLV59_103597</name>
</gene>
<name>A0A327W5H2_9BACT</name>
<keyword evidence="4" id="KW-1185">Reference proteome</keyword>
<dbReference type="GO" id="GO:0003677">
    <property type="term" value="F:DNA binding"/>
    <property type="evidence" value="ECO:0007669"/>
    <property type="project" value="UniProtKB-KW"/>
</dbReference>
<evidence type="ECO:0000313" key="3">
    <source>
        <dbReference type="EMBL" id="RAJ83626.1"/>
    </source>
</evidence>
<feature type="domain" description="WCX" evidence="2">
    <location>
        <begin position="287"/>
        <end position="361"/>
    </location>
</feature>
<evidence type="ECO:0000313" key="4">
    <source>
        <dbReference type="Proteomes" id="UP000249819"/>
    </source>
</evidence>
<dbReference type="AlphaFoldDB" id="A0A327W5H2"/>
<proteinExistence type="predicted"/>
<accession>A0A327W5H2</accession>
<dbReference type="PANTHER" id="PTHR34580">
    <property type="match status" value="1"/>
</dbReference>
<sequence length="368" mass="42917">MIDNTKMQTELRSLFAQLKIFFNFKENIVEMPVNRNALIRYKAIDTCLRNRRRRWTLEDLIEKVSETLYDYEGMEKGISRRTIQSDIQVMRSDKLGYNAPIIIVEKKFYTYEDPNYSITNIPLSDADLSRMTEAVEVLKQFKGFSHFEHLNGVVQKLEGHIYASAHNQHTIIDFEKNENLRGLSHLNIIYDAIVHEYVLEINYQSFTAKAPSLISFNGWWLKEYKNRWFVVGSKTGFNSVTSLALDRIHEVKANKEALYEKSKLGLTPEQFYEHVVGATVNEMRPKRILIKVRGEHVPYVATKPLHASQKIIETGDKYMIIEMRLIPNFELEREILGYGPGMEVIQPEGLRKRLAEKTREASRLYSAE</sequence>
<dbReference type="Pfam" id="PF25583">
    <property type="entry name" value="WCX"/>
    <property type="match status" value="1"/>
</dbReference>
<evidence type="ECO:0000259" key="2">
    <source>
        <dbReference type="Pfam" id="PF25583"/>
    </source>
</evidence>
<dbReference type="InterPro" id="IPR051534">
    <property type="entry name" value="CBASS_pafABC_assoc_protein"/>
</dbReference>
<reference evidence="3 4" key="1">
    <citation type="submission" date="2018-06" db="EMBL/GenBank/DDBJ databases">
        <title>Genomic Encyclopedia of Archaeal and Bacterial Type Strains, Phase II (KMG-II): from individual species to whole genera.</title>
        <authorList>
            <person name="Goeker M."/>
        </authorList>
    </citation>
    <scope>NUCLEOTIDE SEQUENCE [LARGE SCALE GENOMIC DNA]</scope>
    <source>
        <strain evidence="3 4">DSM 29821</strain>
    </source>
</reference>
<evidence type="ECO:0000259" key="1">
    <source>
        <dbReference type="Pfam" id="PF13280"/>
    </source>
</evidence>
<dbReference type="EMBL" id="QLMA01000003">
    <property type="protein sequence ID" value="RAJ83626.1"/>
    <property type="molecule type" value="Genomic_DNA"/>
</dbReference>
<organism evidence="3 4">
    <name type="scientific">Chitinophaga dinghuensis</name>
    <dbReference type="NCBI Taxonomy" id="1539050"/>
    <lineage>
        <taxon>Bacteria</taxon>
        <taxon>Pseudomonadati</taxon>
        <taxon>Bacteroidota</taxon>
        <taxon>Chitinophagia</taxon>
        <taxon>Chitinophagales</taxon>
        <taxon>Chitinophagaceae</taxon>
        <taxon>Chitinophaga</taxon>
    </lineage>
</organism>
<protein>
    <submittedName>
        <fullName evidence="3">Putative DNA-binding transcriptional regulator YafY</fullName>
    </submittedName>
</protein>
<dbReference type="PANTHER" id="PTHR34580:SF9">
    <property type="entry name" value="SLL5097 PROTEIN"/>
    <property type="match status" value="1"/>
</dbReference>
<dbReference type="InterPro" id="IPR057727">
    <property type="entry name" value="WCX_dom"/>
</dbReference>
<feature type="domain" description="WYL" evidence="1">
    <location>
        <begin position="185"/>
        <end position="252"/>
    </location>
</feature>
<dbReference type="Proteomes" id="UP000249819">
    <property type="component" value="Unassembled WGS sequence"/>
</dbReference>
<keyword evidence="3" id="KW-0238">DNA-binding</keyword>